<organism evidence="1 2">
    <name type="scientific">Trichophyton rubrum</name>
    <name type="common">Athlete's foot fungus</name>
    <name type="synonym">Epidermophyton rubrum</name>
    <dbReference type="NCBI Taxonomy" id="5551"/>
    <lineage>
        <taxon>Eukaryota</taxon>
        <taxon>Fungi</taxon>
        <taxon>Dikarya</taxon>
        <taxon>Ascomycota</taxon>
        <taxon>Pezizomycotina</taxon>
        <taxon>Eurotiomycetes</taxon>
        <taxon>Eurotiomycetidae</taxon>
        <taxon>Onygenales</taxon>
        <taxon>Arthrodermataceae</taxon>
        <taxon>Trichophyton</taxon>
    </lineage>
</organism>
<sequence length="168" mass="19147">MAAFRLIRFVRMCGIQSQTRRSDATGPQQTDRIRVPGACITIFEVQRARYNMASQSQSKHYASSKGGKIEIGHLSQELKELIDARQKWLISSKDFEQANPLENEAVLNHKEFKELIQKLSKVLSTYPETPNSTSEELHAGMFVKYQDEIYIDGALDFLLIRAAEPVKE</sequence>
<dbReference type="Proteomes" id="UP000243015">
    <property type="component" value="Unassembled WGS sequence"/>
</dbReference>
<reference evidence="1 2" key="1">
    <citation type="submission" date="2016-05" db="EMBL/GenBank/DDBJ databases">
        <title>Genome sequencing of Trichophyton rubrum CMCC(F)T1i isolated from hair.</title>
        <authorList>
            <person name="Zhan P."/>
            <person name="Tao Y."/>
            <person name="Liu W."/>
        </authorList>
    </citation>
    <scope>NUCLEOTIDE SEQUENCE [LARGE SCALE GENOMIC DNA]</scope>
    <source>
        <strain evidence="2">CMCC(F)T1i</strain>
    </source>
</reference>
<evidence type="ECO:0000313" key="2">
    <source>
        <dbReference type="Proteomes" id="UP000243015"/>
    </source>
</evidence>
<name>A0A178FAU8_TRIRU</name>
<accession>A0A178FAU8</accession>
<gene>
    <name evidence="1" type="ORF">A7C99_0106</name>
</gene>
<proteinExistence type="predicted"/>
<dbReference type="EMBL" id="LHPM01000005">
    <property type="protein sequence ID" value="OAL68517.1"/>
    <property type="molecule type" value="Genomic_DNA"/>
</dbReference>
<dbReference type="AlphaFoldDB" id="A0A178FAU8"/>
<comment type="caution">
    <text evidence="1">The sequence shown here is derived from an EMBL/GenBank/DDBJ whole genome shotgun (WGS) entry which is preliminary data.</text>
</comment>
<evidence type="ECO:0000313" key="1">
    <source>
        <dbReference type="EMBL" id="OAL68517.1"/>
    </source>
</evidence>
<protein>
    <submittedName>
        <fullName evidence="1">Uncharacterized protein</fullName>
    </submittedName>
</protein>